<proteinExistence type="predicted"/>
<reference evidence="2" key="1">
    <citation type="submission" date="2021-05" db="EMBL/GenBank/DDBJ databases">
        <authorList>
            <person name="Alioto T."/>
            <person name="Alioto T."/>
            <person name="Gomez Garrido J."/>
        </authorList>
    </citation>
    <scope>NUCLEOTIDE SEQUENCE</scope>
</reference>
<sequence>MVGFRVVGLLLEVGAAAAKLLQQRLFRQKIFYADRGRSSFAALRFVINRCGFLRGDKFLVGARNHRSRRLGRSCHSKYLIVILDHRWFHHTIRRRSRQLIRMC</sequence>
<feature type="signal peptide" evidence="1">
    <location>
        <begin position="1"/>
        <end position="18"/>
    </location>
</feature>
<dbReference type="EMBL" id="HBUE01177508">
    <property type="protein sequence ID" value="CAG6518504.1"/>
    <property type="molecule type" value="Transcribed_RNA"/>
</dbReference>
<keyword evidence="1" id="KW-0732">Signal</keyword>
<name>A0A8D8NLY4_CULPI</name>
<evidence type="ECO:0000313" key="2">
    <source>
        <dbReference type="EMBL" id="CAG6570036.1"/>
    </source>
</evidence>
<organism evidence="2">
    <name type="scientific">Culex pipiens</name>
    <name type="common">House mosquito</name>
    <dbReference type="NCBI Taxonomy" id="7175"/>
    <lineage>
        <taxon>Eukaryota</taxon>
        <taxon>Metazoa</taxon>
        <taxon>Ecdysozoa</taxon>
        <taxon>Arthropoda</taxon>
        <taxon>Hexapoda</taxon>
        <taxon>Insecta</taxon>
        <taxon>Pterygota</taxon>
        <taxon>Neoptera</taxon>
        <taxon>Endopterygota</taxon>
        <taxon>Diptera</taxon>
        <taxon>Nematocera</taxon>
        <taxon>Culicoidea</taxon>
        <taxon>Culicidae</taxon>
        <taxon>Culicinae</taxon>
        <taxon>Culicini</taxon>
        <taxon>Culex</taxon>
        <taxon>Culex</taxon>
    </lineage>
</organism>
<feature type="chain" id="PRO_5036428451" evidence="1">
    <location>
        <begin position="19"/>
        <end position="103"/>
    </location>
</feature>
<dbReference type="EMBL" id="HBUE01283046">
    <property type="protein sequence ID" value="CAG6570037.1"/>
    <property type="molecule type" value="Transcribed_RNA"/>
</dbReference>
<protein>
    <submittedName>
        <fullName evidence="2">(northern house mosquito) hypothetical protein</fullName>
    </submittedName>
</protein>
<evidence type="ECO:0000256" key="1">
    <source>
        <dbReference type="SAM" id="SignalP"/>
    </source>
</evidence>
<dbReference type="EMBL" id="HBUE01283045">
    <property type="protein sequence ID" value="CAG6570036.1"/>
    <property type="molecule type" value="Transcribed_RNA"/>
</dbReference>
<dbReference type="AlphaFoldDB" id="A0A8D8NLY4"/>
<accession>A0A8D8NLY4</accession>
<dbReference type="EMBL" id="HBUE01177507">
    <property type="protein sequence ID" value="CAG6518503.1"/>
    <property type="molecule type" value="Transcribed_RNA"/>
</dbReference>